<feature type="chain" id="PRO_5032915560" evidence="2">
    <location>
        <begin position="21"/>
        <end position="279"/>
    </location>
</feature>
<evidence type="ECO:0000256" key="1">
    <source>
        <dbReference type="SAM" id="Phobius"/>
    </source>
</evidence>
<evidence type="ECO:0000313" key="4">
    <source>
        <dbReference type="Proteomes" id="UP000597762"/>
    </source>
</evidence>
<proteinExistence type="predicted"/>
<organism evidence="3 4">
    <name type="scientific">Acanthosepion pharaonis</name>
    <name type="common">Pharaoh cuttlefish</name>
    <name type="synonym">Sepia pharaonis</name>
    <dbReference type="NCBI Taxonomy" id="158019"/>
    <lineage>
        <taxon>Eukaryota</taxon>
        <taxon>Metazoa</taxon>
        <taxon>Spiralia</taxon>
        <taxon>Lophotrochozoa</taxon>
        <taxon>Mollusca</taxon>
        <taxon>Cephalopoda</taxon>
        <taxon>Coleoidea</taxon>
        <taxon>Decapodiformes</taxon>
        <taxon>Sepiida</taxon>
        <taxon>Sepiina</taxon>
        <taxon>Sepiidae</taxon>
        <taxon>Acanthosepion</taxon>
    </lineage>
</organism>
<evidence type="ECO:0000256" key="2">
    <source>
        <dbReference type="SAM" id="SignalP"/>
    </source>
</evidence>
<feature type="transmembrane region" description="Helical" evidence="1">
    <location>
        <begin position="120"/>
        <end position="140"/>
    </location>
</feature>
<evidence type="ECO:0000313" key="3">
    <source>
        <dbReference type="EMBL" id="CAE1309251.1"/>
    </source>
</evidence>
<feature type="transmembrane region" description="Helical" evidence="1">
    <location>
        <begin position="30"/>
        <end position="54"/>
    </location>
</feature>
<feature type="transmembrane region" description="Helical" evidence="1">
    <location>
        <begin position="202"/>
        <end position="225"/>
    </location>
</feature>
<reference evidence="3" key="1">
    <citation type="submission" date="2021-01" db="EMBL/GenBank/DDBJ databases">
        <authorList>
            <person name="Li R."/>
            <person name="Bekaert M."/>
        </authorList>
    </citation>
    <scope>NUCLEOTIDE SEQUENCE</scope>
    <source>
        <strain evidence="3">Farmed</strain>
    </source>
</reference>
<gene>
    <name evidence="3" type="ORF">SPHA_60986</name>
</gene>
<feature type="signal peptide" evidence="2">
    <location>
        <begin position="1"/>
        <end position="20"/>
    </location>
</feature>
<dbReference type="EMBL" id="CAHIKZ030004276">
    <property type="protein sequence ID" value="CAE1309251.1"/>
    <property type="molecule type" value="Genomic_DNA"/>
</dbReference>
<feature type="transmembrane region" description="Helical" evidence="1">
    <location>
        <begin position="61"/>
        <end position="82"/>
    </location>
</feature>
<feature type="transmembrane region" description="Helical" evidence="1">
    <location>
        <begin position="246"/>
        <end position="270"/>
    </location>
</feature>
<protein>
    <submittedName>
        <fullName evidence="3">Uncharacterized protein</fullName>
    </submittedName>
</protein>
<dbReference type="AlphaFoldDB" id="A0A812DVC3"/>
<keyword evidence="2" id="KW-0732">Signal</keyword>
<name>A0A812DVC3_ACAPH</name>
<keyword evidence="1" id="KW-0812">Transmembrane</keyword>
<dbReference type="Proteomes" id="UP000597762">
    <property type="component" value="Unassembled WGS sequence"/>
</dbReference>
<comment type="caution">
    <text evidence="3">The sequence shown here is derived from an EMBL/GenBank/DDBJ whole genome shotgun (WGS) entry which is preliminary data.</text>
</comment>
<sequence length="279" mass="31547">MERWTWLLALGSSFSLLSLASPDSYRLFLFSAGCSCFLFALCKLFPLPCTSLFLSLLNFSSFFFSISLYSLSLSLLNFSSFFQLPFTLFPSLSLIFPLFFYLSLYFFPLDSQGTGIFCSFLLPSFSTLLLFFFLLLPFFFCFPPPSSSLLVLKIATYRFLYSHHHSPNCSLPLTPTLFPLSFPPTLFSLSHGSFFSLSSPPALFSLFFTTTLFLLSFLPLLFLSLSYIHSSFLSSSFLSLSLSPSLHLSFCIIHPIFSSLIVSSFFSPFYNCLSLSFLH</sequence>
<keyword evidence="4" id="KW-1185">Reference proteome</keyword>
<keyword evidence="1" id="KW-0472">Membrane</keyword>
<feature type="transmembrane region" description="Helical" evidence="1">
    <location>
        <begin position="88"/>
        <end position="108"/>
    </location>
</feature>
<accession>A0A812DVC3</accession>
<keyword evidence="1" id="KW-1133">Transmembrane helix</keyword>